<dbReference type="InterPro" id="IPR003343">
    <property type="entry name" value="Big_2"/>
</dbReference>
<dbReference type="GeneTree" id="ENSGT00390000009491"/>
<dbReference type="InterPro" id="IPR055094">
    <property type="entry name" value="NUP210_Ig15"/>
</dbReference>
<reference evidence="5" key="1">
    <citation type="submission" date="2025-08" db="UniProtKB">
        <authorList>
            <consortium name="Ensembl"/>
        </authorList>
    </citation>
    <scope>IDENTIFICATION</scope>
</reference>
<organism evidence="5 6">
    <name type="scientific">Cyprinus carpio carpio</name>
    <dbReference type="NCBI Taxonomy" id="630221"/>
    <lineage>
        <taxon>Eukaryota</taxon>
        <taxon>Metazoa</taxon>
        <taxon>Chordata</taxon>
        <taxon>Craniata</taxon>
        <taxon>Vertebrata</taxon>
        <taxon>Euteleostomi</taxon>
        <taxon>Actinopterygii</taxon>
        <taxon>Neopterygii</taxon>
        <taxon>Teleostei</taxon>
        <taxon>Ostariophysi</taxon>
        <taxon>Cypriniformes</taxon>
        <taxon>Cyprinidae</taxon>
        <taxon>Cyprininae</taxon>
        <taxon>Cyprinus</taxon>
    </lineage>
</organism>
<dbReference type="AlphaFoldDB" id="A0A8C1F8J7"/>
<dbReference type="Pfam" id="PF02368">
    <property type="entry name" value="Big_2"/>
    <property type="match status" value="1"/>
</dbReference>
<dbReference type="Pfam" id="PF22959">
    <property type="entry name" value="Ig_NUP210_15th"/>
    <property type="match status" value="1"/>
</dbReference>
<proteinExistence type="predicted"/>
<evidence type="ECO:0000313" key="5">
    <source>
        <dbReference type="Ensembl" id="ENSCCRP00000088630.2"/>
    </source>
</evidence>
<reference evidence="5" key="2">
    <citation type="submission" date="2025-09" db="UniProtKB">
        <authorList>
            <consortium name="Ensembl"/>
        </authorList>
    </citation>
    <scope>IDENTIFICATION</scope>
</reference>
<evidence type="ECO:0008006" key="7">
    <source>
        <dbReference type="Google" id="ProtNLM"/>
    </source>
</evidence>
<sequence length="571" mass="62348">MGPVDKYSVGFRVTGLTVGVVSFHLSAVDGHGFVISSSHKNVQVYPPFSLQPHKLTLAVGSVRQVKWEGGPHPQYGVKFSMSDSSIAVVTEIGLVRGVAVGVVKLRAAPQTQNKEASLIFLQDEVEVEVFNLTAVRIQAPLVTLSVGTEMPVYVMGSDSSQNPLSLGSVESGLSFHWSLSKAGVLEIKPRHVGVSVSPSHSFSVLVRARAPGRTSLKVCVQLQQIDTSNTSLSDHLTDEIQILVFEEMQLTAGSSESILMSPLSQYLLRRLVTIDNEGVLKTGPDTGLAVLEVYAMDICGINQTLLISVSTAWFVRILTVSSVNSDSDRALPAFPLGWSIRIRALYYDNMGRQFQSHNIQTLVTANRDDLVQLIVDKDSRSFLVQTASPGLTVLRVQGDTTNPFLSDYTPLFVMPAIPEPTGCLRSGDVICFSSPITDQQGQRGRWDVSSSEILQMNSETGVAFAKNSGTVVVYYRLEGGQQTFKEVISHITLQFKTGCPLKLSRVEPGQYLDGRPPGKTRLLLEEVLVRPAVGAHPVLHHSVSSPPISCRRIIQVDAAHWWRLRRLPLLC</sequence>
<feature type="domain" description="BIG2" evidence="1">
    <location>
        <begin position="47"/>
        <end position="118"/>
    </location>
</feature>
<feature type="domain" description="NUP210 Ig-like" evidence="4">
    <location>
        <begin position="132"/>
        <end position="244"/>
    </location>
</feature>
<evidence type="ECO:0000259" key="4">
    <source>
        <dbReference type="Pfam" id="PF26181"/>
    </source>
</evidence>
<evidence type="ECO:0000313" key="6">
    <source>
        <dbReference type="Proteomes" id="UP001108240"/>
    </source>
</evidence>
<dbReference type="PANTHER" id="PTHR23019:SF1">
    <property type="entry name" value="NUCLEAR PORE MEMBRANE GLYCOPROTEIN 210-LIKE"/>
    <property type="match status" value="1"/>
</dbReference>
<dbReference type="InterPro" id="IPR057586">
    <property type="entry name" value="Ig_NUP210_16th"/>
</dbReference>
<dbReference type="Pfam" id="PF26183">
    <property type="entry name" value="Ig_NUP210_14th"/>
    <property type="match status" value="1"/>
</dbReference>
<protein>
    <recommendedName>
        <fullName evidence="7">BIG2 domain-containing protein</fullName>
    </recommendedName>
</protein>
<dbReference type="Pfam" id="PF25354">
    <property type="entry name" value="Ig_NUP210_16th"/>
    <property type="match status" value="1"/>
</dbReference>
<accession>A0A8C1F8J7</accession>
<dbReference type="GO" id="GO:0005643">
    <property type="term" value="C:nuclear pore"/>
    <property type="evidence" value="ECO:0007669"/>
    <property type="project" value="TreeGrafter"/>
</dbReference>
<dbReference type="Proteomes" id="UP001108240">
    <property type="component" value="Unplaced"/>
</dbReference>
<dbReference type="PANTHER" id="PTHR23019">
    <property type="entry name" value="NUCLEAR PORE MEMBRANE GLYCOPROTEIN GP210-RELATED"/>
    <property type="match status" value="1"/>
</dbReference>
<dbReference type="Pfam" id="PF26181">
    <property type="entry name" value="Ig_NUP210_13th"/>
    <property type="match status" value="1"/>
</dbReference>
<feature type="domain" description="NUP210 Ig-like" evidence="2">
    <location>
        <begin position="321"/>
        <end position="413"/>
    </location>
</feature>
<feature type="domain" description="NUP210 Ig-like" evidence="3">
    <location>
        <begin position="417"/>
        <end position="486"/>
    </location>
</feature>
<dbReference type="InterPro" id="IPR058779">
    <property type="entry name" value="Ig_NUP210_13th"/>
</dbReference>
<evidence type="ECO:0000259" key="3">
    <source>
        <dbReference type="Pfam" id="PF25354"/>
    </source>
</evidence>
<dbReference type="InterPro" id="IPR045197">
    <property type="entry name" value="NUP210-like"/>
</dbReference>
<evidence type="ECO:0000259" key="2">
    <source>
        <dbReference type="Pfam" id="PF22959"/>
    </source>
</evidence>
<dbReference type="Ensembl" id="ENSCCRT00000096264.2">
    <property type="protein sequence ID" value="ENSCCRP00000088630.2"/>
    <property type="gene ID" value="ENSCCRG00000048157.2"/>
</dbReference>
<name>A0A8C1F8J7_CYPCA</name>
<evidence type="ECO:0000259" key="1">
    <source>
        <dbReference type="Pfam" id="PF02368"/>
    </source>
</evidence>
<keyword evidence="6" id="KW-1185">Reference proteome</keyword>